<organism evidence="1 2">
    <name type="scientific">Orbilia brochopaga</name>
    <dbReference type="NCBI Taxonomy" id="3140254"/>
    <lineage>
        <taxon>Eukaryota</taxon>
        <taxon>Fungi</taxon>
        <taxon>Dikarya</taxon>
        <taxon>Ascomycota</taxon>
        <taxon>Pezizomycotina</taxon>
        <taxon>Orbiliomycetes</taxon>
        <taxon>Orbiliales</taxon>
        <taxon>Orbiliaceae</taxon>
        <taxon>Orbilia</taxon>
    </lineage>
</organism>
<reference evidence="1 2" key="1">
    <citation type="submission" date="2019-10" db="EMBL/GenBank/DDBJ databases">
        <authorList>
            <person name="Palmer J.M."/>
        </authorList>
    </citation>
    <scope>NUCLEOTIDE SEQUENCE [LARGE SCALE GENOMIC DNA]</scope>
    <source>
        <strain evidence="1 2">TWF696</strain>
    </source>
</reference>
<dbReference type="EMBL" id="JAVHNQ010000001">
    <property type="protein sequence ID" value="KAK6359062.1"/>
    <property type="molecule type" value="Genomic_DNA"/>
</dbReference>
<evidence type="ECO:0000313" key="2">
    <source>
        <dbReference type="Proteomes" id="UP001375240"/>
    </source>
</evidence>
<sequence>MIRPQWVCRHCLSRLRTASSLPRPVVAQTILRRQSHASAKSGDDEDLYLAESLLKRAQQLASEHHALETQLLEDFDTKKAARAGNLRPVTEALKEYESAVEVQV</sequence>
<proteinExistence type="predicted"/>
<evidence type="ECO:0000313" key="1">
    <source>
        <dbReference type="EMBL" id="KAK6359062.1"/>
    </source>
</evidence>
<keyword evidence="2" id="KW-1185">Reference proteome</keyword>
<dbReference type="AlphaFoldDB" id="A0AAV9VE95"/>
<dbReference type="Proteomes" id="UP001375240">
    <property type="component" value="Unassembled WGS sequence"/>
</dbReference>
<gene>
    <name evidence="1" type="ORF">TWF696_000231</name>
</gene>
<name>A0AAV9VE95_9PEZI</name>
<accession>A0AAV9VE95</accession>
<protein>
    <submittedName>
        <fullName evidence="1">Uncharacterized protein</fullName>
    </submittedName>
</protein>
<comment type="caution">
    <text evidence="1">The sequence shown here is derived from an EMBL/GenBank/DDBJ whole genome shotgun (WGS) entry which is preliminary data.</text>
</comment>